<evidence type="ECO:0000313" key="1">
    <source>
        <dbReference type="EMBL" id="MDC2238106.1"/>
    </source>
</evidence>
<evidence type="ECO:0000313" key="2">
    <source>
        <dbReference type="Proteomes" id="UP001217776"/>
    </source>
</evidence>
<sequence>MIRLLYISITLLLLLGSCKRHEILNQEFIFCEATINDVQYKDASTFGELLGYQTLPFATKERFFIERDTIAYLQFKLVNGNDPNDFYYLFGGITYPENEKFPLLNKEYVIKYSQEFETDKSAAIEFEHYLYEQRRNNPSSLPFGVIMLEENKYWAMNDYISLKGSVTFESYNAKNNKYQGYFQLYKEADELGIKDYVIIGQFDVLVKGSNK</sequence>
<dbReference type="RefSeq" id="WP_195601256.1">
    <property type="nucleotide sequence ID" value="NZ_JADNKL010000039.1"/>
</dbReference>
<comment type="caution">
    <text evidence="1">The sequence shown here is derived from an EMBL/GenBank/DDBJ whole genome shotgun (WGS) entry which is preliminary data.</text>
</comment>
<reference evidence="1" key="1">
    <citation type="submission" date="2022-10" db="EMBL/GenBank/DDBJ databases">
        <title>Human gut microbiome strain richness.</title>
        <authorList>
            <person name="Chen-Liaw A."/>
        </authorList>
    </citation>
    <scope>NUCLEOTIDE SEQUENCE</scope>
    <source>
        <strain evidence="1">1001283st1_A3_1001283B150304_161114</strain>
    </source>
</reference>
<protein>
    <recommendedName>
        <fullName evidence="3">Lipoprotein</fullName>
    </recommendedName>
</protein>
<evidence type="ECO:0008006" key="3">
    <source>
        <dbReference type="Google" id="ProtNLM"/>
    </source>
</evidence>
<dbReference type="PROSITE" id="PS51257">
    <property type="entry name" value="PROKAR_LIPOPROTEIN"/>
    <property type="match status" value="1"/>
</dbReference>
<dbReference type="Proteomes" id="UP001217776">
    <property type="component" value="Unassembled WGS sequence"/>
</dbReference>
<proteinExistence type="predicted"/>
<accession>A0AAP3SK09</accession>
<dbReference type="AlphaFoldDB" id="A0AAP3SK09"/>
<name>A0AAP3SK09_BACT4</name>
<gene>
    <name evidence="1" type="ORF">PO127_20395</name>
</gene>
<dbReference type="EMBL" id="JAQNVG010000042">
    <property type="protein sequence ID" value="MDC2238106.1"/>
    <property type="molecule type" value="Genomic_DNA"/>
</dbReference>
<organism evidence="1 2">
    <name type="scientific">Bacteroides thetaiotaomicron</name>
    <dbReference type="NCBI Taxonomy" id="818"/>
    <lineage>
        <taxon>Bacteria</taxon>
        <taxon>Pseudomonadati</taxon>
        <taxon>Bacteroidota</taxon>
        <taxon>Bacteroidia</taxon>
        <taxon>Bacteroidales</taxon>
        <taxon>Bacteroidaceae</taxon>
        <taxon>Bacteroides</taxon>
    </lineage>
</organism>